<sequence length="131" mass="14311">MNEWKKGLVLFSAMLSPLAMADWQVDVNFEMDRAGKQHRAQTSVSLIPGEETVIFDNDTSGRSLVGTAQLLEVTADEVKISLVVQEQCPDGEWRTIMAPTICAGLNTPASVNLINEFLDESASLQVEITSV</sequence>
<dbReference type="AlphaFoldDB" id="A0A1E5C616"/>
<protein>
    <submittedName>
        <fullName evidence="2">Uncharacterized protein</fullName>
    </submittedName>
</protein>
<organism evidence="2 3">
    <name type="scientific">Enterovibrio norvegicus FF-454</name>
    <dbReference type="NCBI Taxonomy" id="1185651"/>
    <lineage>
        <taxon>Bacteria</taxon>
        <taxon>Pseudomonadati</taxon>
        <taxon>Pseudomonadota</taxon>
        <taxon>Gammaproteobacteria</taxon>
        <taxon>Vibrionales</taxon>
        <taxon>Vibrionaceae</taxon>
        <taxon>Enterovibrio</taxon>
    </lineage>
</organism>
<accession>A0A1E5C616</accession>
<evidence type="ECO:0000256" key="1">
    <source>
        <dbReference type="SAM" id="SignalP"/>
    </source>
</evidence>
<gene>
    <name evidence="2" type="ORF">A1OK_21410</name>
</gene>
<keyword evidence="3" id="KW-1185">Reference proteome</keyword>
<keyword evidence="1" id="KW-0732">Signal</keyword>
<feature type="signal peptide" evidence="1">
    <location>
        <begin position="1"/>
        <end position="21"/>
    </location>
</feature>
<reference evidence="2 3" key="1">
    <citation type="journal article" date="2012" name="Science">
        <title>Ecological populations of bacteria act as socially cohesive units of antibiotic production and resistance.</title>
        <authorList>
            <person name="Cordero O.X."/>
            <person name="Wildschutte H."/>
            <person name="Kirkup B."/>
            <person name="Proehl S."/>
            <person name="Ngo L."/>
            <person name="Hussain F."/>
            <person name="Le Roux F."/>
            <person name="Mincer T."/>
            <person name="Polz M.F."/>
        </authorList>
    </citation>
    <scope>NUCLEOTIDE SEQUENCE [LARGE SCALE GENOMIC DNA]</scope>
    <source>
        <strain evidence="2 3">FF-454</strain>
    </source>
</reference>
<dbReference type="EMBL" id="AJWN02000057">
    <property type="protein sequence ID" value="OEE60971.1"/>
    <property type="molecule type" value="Genomic_DNA"/>
</dbReference>
<comment type="caution">
    <text evidence="2">The sequence shown here is derived from an EMBL/GenBank/DDBJ whole genome shotgun (WGS) entry which is preliminary data.</text>
</comment>
<evidence type="ECO:0000313" key="3">
    <source>
        <dbReference type="Proteomes" id="UP000095039"/>
    </source>
</evidence>
<dbReference type="RefSeq" id="WP_016960074.1">
    <property type="nucleotide sequence ID" value="NZ_AJWN02000057.1"/>
</dbReference>
<evidence type="ECO:0000313" key="2">
    <source>
        <dbReference type="EMBL" id="OEE60971.1"/>
    </source>
</evidence>
<dbReference type="Proteomes" id="UP000095039">
    <property type="component" value="Unassembled WGS sequence"/>
</dbReference>
<name>A0A1E5C616_9GAMM</name>
<feature type="chain" id="PRO_5009172418" evidence="1">
    <location>
        <begin position="22"/>
        <end position="131"/>
    </location>
</feature>
<proteinExistence type="predicted"/>